<accession>A0A4R9BUQ5</accession>
<keyword evidence="4" id="KW-1185">Reference proteome</keyword>
<evidence type="ECO:0000256" key="2">
    <source>
        <dbReference type="SAM" id="SignalP"/>
    </source>
</evidence>
<dbReference type="Proteomes" id="UP000297626">
    <property type="component" value="Unassembled WGS sequence"/>
</dbReference>
<evidence type="ECO:0000256" key="1">
    <source>
        <dbReference type="SAM" id="MobiDB-lite"/>
    </source>
</evidence>
<feature type="compositionally biased region" description="Acidic residues" evidence="1">
    <location>
        <begin position="83"/>
        <end position="110"/>
    </location>
</feature>
<reference evidence="3 4" key="1">
    <citation type="submission" date="2019-03" db="EMBL/GenBank/DDBJ databases">
        <title>Genomics of glacier-inhabiting Cryobacterium strains.</title>
        <authorList>
            <person name="Liu Q."/>
            <person name="Xin Y.-H."/>
        </authorList>
    </citation>
    <scope>NUCLEOTIDE SEQUENCE [LARGE SCALE GENOMIC DNA]</scope>
    <source>
        <strain evidence="3 4">Sr54</strain>
    </source>
</reference>
<evidence type="ECO:0000313" key="4">
    <source>
        <dbReference type="Proteomes" id="UP000297626"/>
    </source>
</evidence>
<keyword evidence="2" id="KW-0732">Signal</keyword>
<protein>
    <recommendedName>
        <fullName evidence="5">Small secreted hydrophilic protein</fullName>
    </recommendedName>
</protein>
<feature type="region of interest" description="Disordered" evidence="1">
    <location>
        <begin position="35"/>
        <end position="110"/>
    </location>
</feature>
<organism evidence="3 4">
    <name type="scientific">Cryobacterium serini</name>
    <dbReference type="NCBI Taxonomy" id="1259201"/>
    <lineage>
        <taxon>Bacteria</taxon>
        <taxon>Bacillati</taxon>
        <taxon>Actinomycetota</taxon>
        <taxon>Actinomycetes</taxon>
        <taxon>Micrococcales</taxon>
        <taxon>Microbacteriaceae</taxon>
        <taxon>Cryobacterium</taxon>
    </lineage>
</organism>
<dbReference type="AlphaFoldDB" id="A0A4R9BUQ5"/>
<evidence type="ECO:0000313" key="3">
    <source>
        <dbReference type="EMBL" id="TFD91393.1"/>
    </source>
</evidence>
<proteinExistence type="predicted"/>
<feature type="chain" id="PRO_5020489731" description="Small secreted hydrophilic protein" evidence="2">
    <location>
        <begin position="27"/>
        <end position="110"/>
    </location>
</feature>
<sequence>MQTLYKLSLGAIVVVILSAGSAGAVALTSALTIDDQPGLVQPTDPVSTVADPNATGAGALPESSPTASPTAPVAVPPAGSQTIDDDDDDDLDINDVDDVDVDVDVDVDDD</sequence>
<feature type="signal peptide" evidence="2">
    <location>
        <begin position="1"/>
        <end position="26"/>
    </location>
</feature>
<dbReference type="RefSeq" id="WP_134526523.1">
    <property type="nucleotide sequence ID" value="NZ_SOHN01000003.1"/>
</dbReference>
<gene>
    <name evidence="3" type="ORF">E3T51_01405</name>
</gene>
<name>A0A4R9BUQ5_9MICO</name>
<feature type="compositionally biased region" description="Low complexity" evidence="1">
    <location>
        <begin position="63"/>
        <end position="78"/>
    </location>
</feature>
<comment type="caution">
    <text evidence="3">The sequence shown here is derived from an EMBL/GenBank/DDBJ whole genome shotgun (WGS) entry which is preliminary data.</text>
</comment>
<dbReference type="EMBL" id="SOHN01000003">
    <property type="protein sequence ID" value="TFD91393.1"/>
    <property type="molecule type" value="Genomic_DNA"/>
</dbReference>
<evidence type="ECO:0008006" key="5">
    <source>
        <dbReference type="Google" id="ProtNLM"/>
    </source>
</evidence>